<sequence>MFDSKTETVLARVVASFGLLMMACGSDGNDSAGVTEGATSSTSDTSETGTQTTTDTTVTPTSTSGDSVSATGTTTTTTDEPTSSTTDSETTPVDPSATTTTDATATTDATTTTTTDGTSTTDGTTTSTTDGTSTDTSGTTEPPPPDCVPTEEVEVSCDNIDNDCDENVDNVDAGNDGICDCLNIGILGDSGYAPSSNFQAWLEDQGTAVTRTKLLNNPGVVTPAFLANYDLVLIDRIERQLSPEEAAALEAFVKEDGRGLITLIGYNFDNFNPAPERDRANSALAPFGLAYQGPYFGNKVLPNFDQAHPISMGIMDVNFDGGIQPVDVENQGVSEVFATIQATTAGIAHQTDMEGGRVVVWGDEWITFDSDWVGYADVQQFWVNIVSWVKPKDFCGAPQ</sequence>
<feature type="compositionally biased region" description="Low complexity" evidence="1">
    <location>
        <begin position="35"/>
        <end position="140"/>
    </location>
</feature>
<dbReference type="SUPFAM" id="SSF52317">
    <property type="entry name" value="Class I glutamine amidotransferase-like"/>
    <property type="match status" value="1"/>
</dbReference>
<reference evidence="2" key="1">
    <citation type="submission" date="2022-11" db="EMBL/GenBank/DDBJ databases">
        <title>Minimal conservation of predation-associated metabolite biosynthetic gene clusters underscores biosynthetic potential of Myxococcota including descriptions for ten novel species: Archangium lansinium sp. nov., Myxococcus landrumus sp. nov., Nannocystis bai.</title>
        <authorList>
            <person name="Ahearne A."/>
            <person name="Stevens C."/>
            <person name="Dowd S."/>
        </authorList>
    </citation>
    <scope>NUCLEOTIDE SEQUENCE</scope>
    <source>
        <strain evidence="2">Fl3</strain>
    </source>
</reference>
<feature type="region of interest" description="Disordered" evidence="1">
    <location>
        <begin position="30"/>
        <end position="151"/>
    </location>
</feature>
<evidence type="ECO:0000256" key="1">
    <source>
        <dbReference type="SAM" id="MobiDB-lite"/>
    </source>
</evidence>
<gene>
    <name evidence="2" type="ORF">O0S08_05975</name>
</gene>
<organism evidence="2 3">
    <name type="scientific">Nannocystis punicea</name>
    <dbReference type="NCBI Taxonomy" id="2995304"/>
    <lineage>
        <taxon>Bacteria</taxon>
        <taxon>Pseudomonadati</taxon>
        <taxon>Myxococcota</taxon>
        <taxon>Polyangia</taxon>
        <taxon>Nannocystales</taxon>
        <taxon>Nannocystaceae</taxon>
        <taxon>Nannocystis</taxon>
    </lineage>
</organism>
<evidence type="ECO:0000313" key="3">
    <source>
        <dbReference type="Proteomes" id="UP001164459"/>
    </source>
</evidence>
<dbReference type="RefSeq" id="WP_269038038.1">
    <property type="nucleotide sequence ID" value="NZ_CP114040.1"/>
</dbReference>
<name>A0ABY7H8W0_9BACT</name>
<dbReference type="Gene3D" id="3.40.50.880">
    <property type="match status" value="1"/>
</dbReference>
<dbReference type="EMBL" id="CP114040">
    <property type="protein sequence ID" value="WAS95692.1"/>
    <property type="molecule type" value="Genomic_DNA"/>
</dbReference>
<proteinExistence type="predicted"/>
<dbReference type="PROSITE" id="PS51257">
    <property type="entry name" value="PROKAR_LIPOPROTEIN"/>
    <property type="match status" value="1"/>
</dbReference>
<evidence type="ECO:0000313" key="2">
    <source>
        <dbReference type="EMBL" id="WAS95692.1"/>
    </source>
</evidence>
<keyword evidence="3" id="KW-1185">Reference proteome</keyword>
<dbReference type="InterPro" id="IPR029062">
    <property type="entry name" value="Class_I_gatase-like"/>
</dbReference>
<accession>A0ABY7H8W0</accession>
<protein>
    <submittedName>
        <fullName evidence="2">Uncharacterized protein</fullName>
    </submittedName>
</protein>
<dbReference type="Proteomes" id="UP001164459">
    <property type="component" value="Chromosome"/>
</dbReference>